<feature type="region of interest" description="Disordered" evidence="1">
    <location>
        <begin position="147"/>
        <end position="166"/>
    </location>
</feature>
<evidence type="ECO:0000256" key="1">
    <source>
        <dbReference type="SAM" id="MobiDB-lite"/>
    </source>
</evidence>
<dbReference type="InterPro" id="IPR019400">
    <property type="entry name" value="Peptidase_C65_otubain"/>
</dbReference>
<dbReference type="AlphaFoldDB" id="J3LD91"/>
<dbReference type="InterPro" id="IPR042467">
    <property type="entry name" value="Peptidase_C65_otubain_sub2"/>
</dbReference>
<dbReference type="GO" id="GO:0004843">
    <property type="term" value="F:cysteine-type deubiquitinase activity"/>
    <property type="evidence" value="ECO:0007669"/>
    <property type="project" value="TreeGrafter"/>
</dbReference>
<sequence>MLIEKTKGWKRMSEYQTSRASYSRGQFLLEFFSNYDTTDDIFSFLRLVAATWMCALRVQYGRRLNLGGRPVEDWCSRAVLPPRETANWIVVRALAEAFRVAVRVEDVNSRSTQNTHYSIPQGTPIVTLLFIDGKYDIIYPINPVPQAGSQQHPHAPAAETSSGGGAGQRAQSGFWWFDCCFAVPRDIHPRAADQAKPH</sequence>
<dbReference type="STRING" id="4533.J3LD91"/>
<dbReference type="Gramene" id="OB02G26080.1">
    <property type="protein sequence ID" value="OB02G26080.1"/>
    <property type="gene ID" value="OB02G26080"/>
</dbReference>
<dbReference type="Pfam" id="PF10275">
    <property type="entry name" value="Peptidase_C65"/>
    <property type="match status" value="1"/>
</dbReference>
<dbReference type="CDD" id="cd22749">
    <property type="entry name" value="Otubain_C65"/>
    <property type="match status" value="1"/>
</dbReference>
<dbReference type="EnsemblPlants" id="OB02G26080.1">
    <property type="protein sequence ID" value="OB02G26080.1"/>
    <property type="gene ID" value="OB02G26080"/>
</dbReference>
<dbReference type="SUPFAM" id="SSF54001">
    <property type="entry name" value="Cysteine proteinases"/>
    <property type="match status" value="1"/>
</dbReference>
<dbReference type="Gene3D" id="1.20.1300.20">
    <property type="entry name" value="Peptidase C65 Otubain, subdomain 2"/>
    <property type="match status" value="1"/>
</dbReference>
<dbReference type="HOGENOM" id="CLU_1380005_0_0_1"/>
<keyword evidence="3" id="KW-1185">Reference proteome</keyword>
<dbReference type="InterPro" id="IPR038765">
    <property type="entry name" value="Papain-like_cys_pep_sf"/>
</dbReference>
<protein>
    <submittedName>
        <fullName evidence="2">Uncharacterized protein</fullName>
    </submittedName>
</protein>
<evidence type="ECO:0000313" key="3">
    <source>
        <dbReference type="Proteomes" id="UP000006038"/>
    </source>
</evidence>
<name>J3LD91_ORYBR</name>
<dbReference type="GO" id="GO:0043130">
    <property type="term" value="F:ubiquitin binding"/>
    <property type="evidence" value="ECO:0007669"/>
    <property type="project" value="TreeGrafter"/>
</dbReference>
<reference evidence="2" key="1">
    <citation type="submission" date="2013-04" db="UniProtKB">
        <authorList>
            <consortium name="EnsemblPlants"/>
        </authorList>
    </citation>
    <scope>IDENTIFICATION</scope>
</reference>
<dbReference type="PANTHER" id="PTHR12931:SF37">
    <property type="entry name" value="OS02G0517600 PROTEIN"/>
    <property type="match status" value="1"/>
</dbReference>
<dbReference type="PANTHER" id="PTHR12931">
    <property type="entry name" value="UBIQUITIN THIOLESTERASE PROTEIN OTUB"/>
    <property type="match status" value="1"/>
</dbReference>
<accession>J3LD91</accession>
<proteinExistence type="predicted"/>
<organism evidence="2">
    <name type="scientific">Oryza brachyantha</name>
    <name type="common">malo sina</name>
    <dbReference type="NCBI Taxonomy" id="4533"/>
    <lineage>
        <taxon>Eukaryota</taxon>
        <taxon>Viridiplantae</taxon>
        <taxon>Streptophyta</taxon>
        <taxon>Embryophyta</taxon>
        <taxon>Tracheophyta</taxon>
        <taxon>Spermatophyta</taxon>
        <taxon>Magnoliopsida</taxon>
        <taxon>Liliopsida</taxon>
        <taxon>Poales</taxon>
        <taxon>Poaceae</taxon>
        <taxon>BOP clade</taxon>
        <taxon>Oryzoideae</taxon>
        <taxon>Oryzeae</taxon>
        <taxon>Oryzinae</taxon>
        <taxon>Oryza</taxon>
    </lineage>
</organism>
<dbReference type="GO" id="GO:0071108">
    <property type="term" value="P:protein K48-linked deubiquitination"/>
    <property type="evidence" value="ECO:0007669"/>
    <property type="project" value="TreeGrafter"/>
</dbReference>
<dbReference type="OMA" id="QNTHYSI"/>
<dbReference type="Proteomes" id="UP000006038">
    <property type="component" value="Unassembled WGS sequence"/>
</dbReference>
<evidence type="ECO:0000313" key="2">
    <source>
        <dbReference type="EnsemblPlants" id="OB02G26080.1"/>
    </source>
</evidence>
<dbReference type="GO" id="GO:0005634">
    <property type="term" value="C:nucleus"/>
    <property type="evidence" value="ECO:0007669"/>
    <property type="project" value="TreeGrafter"/>
</dbReference>